<feature type="transmembrane region" description="Helical" evidence="6">
    <location>
        <begin position="259"/>
        <end position="282"/>
    </location>
</feature>
<feature type="transmembrane region" description="Helical" evidence="6">
    <location>
        <begin position="156"/>
        <end position="179"/>
    </location>
</feature>
<feature type="transmembrane region" description="Helical" evidence="6">
    <location>
        <begin position="394"/>
        <end position="414"/>
    </location>
</feature>
<protein>
    <submittedName>
        <fullName evidence="7">Uncharacterized protein</fullName>
    </submittedName>
</protein>
<reference evidence="7 8" key="1">
    <citation type="journal article" date="2016" name="Nat. Biotechnol.">
        <title>Measurement of bacterial replication rates in microbial communities.</title>
        <authorList>
            <person name="Brown C.T."/>
            <person name="Olm M.R."/>
            <person name="Thomas B.C."/>
            <person name="Banfield J.F."/>
        </authorList>
    </citation>
    <scope>NUCLEOTIDE SEQUENCE [LARGE SCALE GENOMIC DNA]</scope>
    <source>
        <strain evidence="7">CAG:67_53_122</strain>
    </source>
</reference>
<evidence type="ECO:0000313" key="8">
    <source>
        <dbReference type="Proteomes" id="UP000187417"/>
    </source>
</evidence>
<gene>
    <name evidence="7" type="ORF">BHV66_09240</name>
</gene>
<dbReference type="EMBL" id="MNQH01000036">
    <property type="protein sequence ID" value="OKY93489.1"/>
    <property type="molecule type" value="Genomic_DNA"/>
</dbReference>
<dbReference type="Pfam" id="PF01943">
    <property type="entry name" value="Polysacc_synt"/>
    <property type="match status" value="1"/>
</dbReference>
<dbReference type="RefSeq" id="WP_215721848.1">
    <property type="nucleotide sequence ID" value="NZ_BAAFLA010000012.1"/>
</dbReference>
<feature type="transmembrane region" description="Helical" evidence="6">
    <location>
        <begin position="426"/>
        <end position="445"/>
    </location>
</feature>
<keyword evidence="3 6" id="KW-0812">Transmembrane</keyword>
<feature type="transmembrane region" description="Helical" evidence="6">
    <location>
        <begin position="85"/>
        <end position="105"/>
    </location>
</feature>
<comment type="caution">
    <text evidence="7">The sequence shown here is derived from an EMBL/GenBank/DDBJ whole genome shotgun (WGS) entry which is preliminary data.</text>
</comment>
<feature type="transmembrane region" description="Helical" evidence="6">
    <location>
        <begin position="303"/>
        <end position="325"/>
    </location>
</feature>
<proteinExistence type="predicted"/>
<dbReference type="STRING" id="28117.BHV66_09240"/>
<feature type="transmembrane region" description="Helical" evidence="6">
    <location>
        <begin position="368"/>
        <end position="388"/>
    </location>
</feature>
<feature type="transmembrane region" description="Helical" evidence="6">
    <location>
        <begin position="337"/>
        <end position="356"/>
    </location>
</feature>
<keyword evidence="2" id="KW-1003">Cell membrane</keyword>
<dbReference type="AlphaFoldDB" id="A0A1Q6F3M9"/>
<evidence type="ECO:0000256" key="5">
    <source>
        <dbReference type="ARBA" id="ARBA00023136"/>
    </source>
</evidence>
<feature type="transmembrane region" description="Helical" evidence="6">
    <location>
        <begin position="218"/>
        <end position="239"/>
    </location>
</feature>
<evidence type="ECO:0000256" key="2">
    <source>
        <dbReference type="ARBA" id="ARBA00022475"/>
    </source>
</evidence>
<feature type="transmembrane region" description="Helical" evidence="6">
    <location>
        <begin position="12"/>
        <end position="31"/>
    </location>
</feature>
<dbReference type="GO" id="GO:0005886">
    <property type="term" value="C:plasma membrane"/>
    <property type="evidence" value="ECO:0007669"/>
    <property type="project" value="UniProtKB-SubCell"/>
</dbReference>
<comment type="subcellular location">
    <subcellularLocation>
        <location evidence="1">Cell membrane</location>
        <topology evidence="1">Multi-pass membrane protein</topology>
    </subcellularLocation>
</comment>
<dbReference type="PANTHER" id="PTHR30250">
    <property type="entry name" value="PST FAMILY PREDICTED COLANIC ACID TRANSPORTER"/>
    <property type="match status" value="1"/>
</dbReference>
<organism evidence="7 8">
    <name type="scientific">Alistipes putredinis</name>
    <dbReference type="NCBI Taxonomy" id="28117"/>
    <lineage>
        <taxon>Bacteria</taxon>
        <taxon>Pseudomonadati</taxon>
        <taxon>Bacteroidota</taxon>
        <taxon>Bacteroidia</taxon>
        <taxon>Bacteroidales</taxon>
        <taxon>Rikenellaceae</taxon>
        <taxon>Alistipes</taxon>
    </lineage>
</organism>
<evidence type="ECO:0000256" key="4">
    <source>
        <dbReference type="ARBA" id="ARBA00022989"/>
    </source>
</evidence>
<keyword evidence="4 6" id="KW-1133">Transmembrane helix</keyword>
<accession>A0A1Q6F3M9</accession>
<dbReference type="InterPro" id="IPR050833">
    <property type="entry name" value="Poly_Biosynth_Transport"/>
</dbReference>
<name>A0A1Q6F3M9_9BACT</name>
<dbReference type="PANTHER" id="PTHR30250:SF11">
    <property type="entry name" value="O-ANTIGEN TRANSPORTER-RELATED"/>
    <property type="match status" value="1"/>
</dbReference>
<dbReference type="InterPro" id="IPR002797">
    <property type="entry name" value="Polysacc_synth"/>
</dbReference>
<evidence type="ECO:0000313" key="7">
    <source>
        <dbReference type="EMBL" id="OKY93489.1"/>
    </source>
</evidence>
<evidence type="ECO:0000256" key="3">
    <source>
        <dbReference type="ARBA" id="ARBA00022692"/>
    </source>
</evidence>
<feature type="transmembrane region" description="Helical" evidence="6">
    <location>
        <begin position="451"/>
        <end position="471"/>
    </location>
</feature>
<sequence>MLEKLAKQTAIYGISTIVVRFLNYLLTPYFTRVFDPGIYGITVDVYALIPFALVILTMGMESGYFRFAAKADEAGGDVTAAKRRLFATTWGITSLAALLFFGLVTLFRTTVSEWMGADYAANPDFVVWVAAIIFLDVCTAIPFARLREQGRALTYVGFKAFSVVITVVLAVAFGLAGFYETSFGVGWVFVGNLIASLLTLLAILTTTNRTLPRIDGKLLRRVLVYSLPLMVSGIAGTANEFIYPQMIKYLVPEGAMGEVGIYGAIVKIGMVLMLFVQMYRLAAEPFFLADYKKSDFLQMNAAALKYYVLVSMFIFLGIAFFRDLFGLIVGKDFREGIGILPVVLGANVLNGVWLNLSFWYKREERTSLAIVVTFVGLIFTIGCSLSFIPRWGYYGAAWARLVSEAAMVAVSFWLNRRFYPMPYQTGRILGYVALALVLYGVSVVVDDHVAPAVPRYACYAALLLLYFYYAVRREKIDLRALVRSAMHRGINNNER</sequence>
<dbReference type="Proteomes" id="UP000187417">
    <property type="component" value="Unassembled WGS sequence"/>
</dbReference>
<keyword evidence="5 6" id="KW-0472">Membrane</keyword>
<evidence type="ECO:0000256" key="6">
    <source>
        <dbReference type="SAM" id="Phobius"/>
    </source>
</evidence>
<feature type="transmembrane region" description="Helical" evidence="6">
    <location>
        <begin position="125"/>
        <end position="144"/>
    </location>
</feature>
<feature type="transmembrane region" description="Helical" evidence="6">
    <location>
        <begin position="185"/>
        <end position="206"/>
    </location>
</feature>
<evidence type="ECO:0000256" key="1">
    <source>
        <dbReference type="ARBA" id="ARBA00004651"/>
    </source>
</evidence>